<evidence type="ECO:0000256" key="1">
    <source>
        <dbReference type="SAM" id="Phobius"/>
    </source>
</evidence>
<name>A0ABU0HIX3_9HYPH</name>
<gene>
    <name evidence="2" type="ORF">QO016_001261</name>
</gene>
<dbReference type="Proteomes" id="UP001236369">
    <property type="component" value="Unassembled WGS sequence"/>
</dbReference>
<evidence type="ECO:0000313" key="2">
    <source>
        <dbReference type="EMBL" id="MDQ0441778.1"/>
    </source>
</evidence>
<reference evidence="2 3" key="1">
    <citation type="submission" date="2023-07" db="EMBL/GenBank/DDBJ databases">
        <title>Genomic Encyclopedia of Type Strains, Phase IV (KMG-IV): sequencing the most valuable type-strain genomes for metagenomic binning, comparative biology and taxonomic classification.</title>
        <authorList>
            <person name="Goeker M."/>
        </authorList>
    </citation>
    <scope>NUCLEOTIDE SEQUENCE [LARGE SCALE GENOMIC DNA]</scope>
    <source>
        <strain evidence="2 3">DSM 19562</strain>
    </source>
</reference>
<organism evidence="2 3">
    <name type="scientific">Methylobacterium persicinum</name>
    <dbReference type="NCBI Taxonomy" id="374426"/>
    <lineage>
        <taxon>Bacteria</taxon>
        <taxon>Pseudomonadati</taxon>
        <taxon>Pseudomonadota</taxon>
        <taxon>Alphaproteobacteria</taxon>
        <taxon>Hyphomicrobiales</taxon>
        <taxon>Methylobacteriaceae</taxon>
        <taxon>Methylobacterium</taxon>
    </lineage>
</organism>
<evidence type="ECO:0000313" key="3">
    <source>
        <dbReference type="Proteomes" id="UP001236369"/>
    </source>
</evidence>
<protein>
    <submittedName>
        <fullName evidence="2">Uncharacterized protein</fullName>
    </submittedName>
</protein>
<proteinExistence type="predicted"/>
<sequence length="39" mass="4025">MAAAARRTDCVTMLDVVFIAGGLAFFAASAGYAALCERL</sequence>
<feature type="transmembrane region" description="Helical" evidence="1">
    <location>
        <begin position="12"/>
        <end position="35"/>
    </location>
</feature>
<dbReference type="EMBL" id="JAUSVV010000002">
    <property type="protein sequence ID" value="MDQ0441778.1"/>
    <property type="molecule type" value="Genomic_DNA"/>
</dbReference>
<keyword evidence="1" id="KW-0812">Transmembrane</keyword>
<keyword evidence="1" id="KW-1133">Transmembrane helix</keyword>
<accession>A0ABU0HIX3</accession>
<keyword evidence="3" id="KW-1185">Reference proteome</keyword>
<comment type="caution">
    <text evidence="2">The sequence shown here is derived from an EMBL/GenBank/DDBJ whole genome shotgun (WGS) entry which is preliminary data.</text>
</comment>
<keyword evidence="1" id="KW-0472">Membrane</keyword>